<gene>
    <name evidence="3" type="primary">cobC</name>
    <name evidence="3" type="ORF">OM074_07190</name>
</gene>
<dbReference type="GO" id="GO:0005737">
    <property type="term" value="C:cytoplasm"/>
    <property type="evidence" value="ECO:0007669"/>
    <property type="project" value="TreeGrafter"/>
</dbReference>
<name>A0AAE3MD65_9BACT</name>
<dbReference type="NCBIfam" id="TIGR03162">
    <property type="entry name" value="ribazole_cobC"/>
    <property type="match status" value="1"/>
</dbReference>
<dbReference type="EC" id="3.1.3.73" evidence="1"/>
<dbReference type="Gene3D" id="3.40.50.1240">
    <property type="entry name" value="Phosphoglycerate mutase-like"/>
    <property type="match status" value="1"/>
</dbReference>
<dbReference type="InterPro" id="IPR050275">
    <property type="entry name" value="PGM_Phosphatase"/>
</dbReference>
<organism evidence="3 4">
    <name type="scientific">Plebeiibacterium marinum</name>
    <dbReference type="NCBI Taxonomy" id="2992111"/>
    <lineage>
        <taxon>Bacteria</taxon>
        <taxon>Pseudomonadati</taxon>
        <taxon>Bacteroidota</taxon>
        <taxon>Bacteroidia</taxon>
        <taxon>Marinilabiliales</taxon>
        <taxon>Marinilabiliaceae</taxon>
        <taxon>Plebeiibacterium</taxon>
    </lineage>
</organism>
<evidence type="ECO:0000256" key="2">
    <source>
        <dbReference type="PIRSR" id="PIRSR613078-3"/>
    </source>
</evidence>
<reference evidence="3" key="1">
    <citation type="submission" date="2022-10" db="EMBL/GenBank/DDBJ databases">
        <authorList>
            <person name="Yu W.X."/>
        </authorList>
    </citation>
    <scope>NUCLEOTIDE SEQUENCE</scope>
    <source>
        <strain evidence="3">D04</strain>
    </source>
</reference>
<evidence type="ECO:0000256" key="1">
    <source>
        <dbReference type="NCBIfam" id="TIGR03162"/>
    </source>
</evidence>
<dbReference type="EMBL" id="JAPDPI010000011">
    <property type="protein sequence ID" value="MCW3805407.1"/>
    <property type="molecule type" value="Genomic_DNA"/>
</dbReference>
<feature type="site" description="Transition state stabilizer" evidence="2">
    <location>
        <position position="145"/>
    </location>
</feature>
<dbReference type="InterPro" id="IPR017578">
    <property type="entry name" value="Ribazole_CobC"/>
</dbReference>
<dbReference type="PANTHER" id="PTHR48100:SF59">
    <property type="entry name" value="ADENOSYLCOBALAMIN_ALPHA-RIBAZOLE PHOSPHATASE"/>
    <property type="match status" value="1"/>
</dbReference>
<comment type="caution">
    <text evidence="3">The sequence shown here is derived from an EMBL/GenBank/DDBJ whole genome shotgun (WGS) entry which is preliminary data.</text>
</comment>
<dbReference type="CDD" id="cd07067">
    <property type="entry name" value="HP_PGM_like"/>
    <property type="match status" value="1"/>
</dbReference>
<dbReference type="InterPro" id="IPR029033">
    <property type="entry name" value="His_PPase_superfam"/>
</dbReference>
<protein>
    <recommendedName>
        <fullName evidence="1">Alpha-ribazole phosphatase</fullName>
        <ecNumber evidence="1">3.1.3.73</ecNumber>
    </recommendedName>
</protein>
<dbReference type="GO" id="GO:0009236">
    <property type="term" value="P:cobalamin biosynthetic process"/>
    <property type="evidence" value="ECO:0007669"/>
    <property type="project" value="UniProtKB-UniRule"/>
</dbReference>
<evidence type="ECO:0000313" key="4">
    <source>
        <dbReference type="Proteomes" id="UP001207408"/>
    </source>
</evidence>
<dbReference type="SUPFAM" id="SSF53254">
    <property type="entry name" value="Phosphoglycerate mutase-like"/>
    <property type="match status" value="1"/>
</dbReference>
<dbReference type="AlphaFoldDB" id="A0AAE3MD65"/>
<accession>A0AAE3MD65</accession>
<proteinExistence type="predicted"/>
<dbReference type="Proteomes" id="UP001207408">
    <property type="component" value="Unassembled WGS sequence"/>
</dbReference>
<dbReference type="PANTHER" id="PTHR48100">
    <property type="entry name" value="BROAD-SPECIFICITY PHOSPHATASE YOR283W-RELATED"/>
    <property type="match status" value="1"/>
</dbReference>
<evidence type="ECO:0000313" key="3">
    <source>
        <dbReference type="EMBL" id="MCW3805407.1"/>
    </source>
</evidence>
<keyword evidence="4" id="KW-1185">Reference proteome</keyword>
<dbReference type="RefSeq" id="WP_301198778.1">
    <property type="nucleotide sequence ID" value="NZ_JAPDPI010000011.1"/>
</dbReference>
<dbReference type="Pfam" id="PF00300">
    <property type="entry name" value="His_Phos_1"/>
    <property type="match status" value="1"/>
</dbReference>
<dbReference type="SMART" id="SM00855">
    <property type="entry name" value="PGAM"/>
    <property type="match status" value="1"/>
</dbReference>
<sequence>MKQLYIIRHTTPDVTPGICYGISDLDVNGSFDEEAAVINKLLKEVNPSSIYSSPLIRCDKLAQKLFPDSVINYDVRLKELDFGDWEMQPWASIDKNTMDKWANNFMNQSPPNGETFHQLYNRCLQSFNDIEKQTTKGETVAIVSHSGVIRSLLMRYLEIPADKIFSLQLNYGCVIKITLHSTDYNQVEFL</sequence>
<dbReference type="InterPro" id="IPR013078">
    <property type="entry name" value="His_Pase_superF_clade-1"/>
</dbReference>
<dbReference type="GO" id="GO:0043755">
    <property type="term" value="F:alpha-ribazole phosphatase activity"/>
    <property type="evidence" value="ECO:0007669"/>
    <property type="project" value="UniProtKB-UniRule"/>
</dbReference>